<feature type="region of interest" description="Disordered" evidence="1">
    <location>
        <begin position="217"/>
        <end position="236"/>
    </location>
</feature>
<dbReference type="AlphaFoldDB" id="A0A4S4LUY4"/>
<evidence type="ECO:0000313" key="3">
    <source>
        <dbReference type="EMBL" id="THH16252.1"/>
    </source>
</evidence>
<keyword evidence="2" id="KW-0812">Transmembrane</keyword>
<feature type="transmembrane region" description="Helical" evidence="2">
    <location>
        <begin position="143"/>
        <end position="163"/>
    </location>
</feature>
<feature type="transmembrane region" description="Helical" evidence="2">
    <location>
        <begin position="89"/>
        <end position="110"/>
    </location>
</feature>
<name>A0A4S4LUY4_9AGAM</name>
<evidence type="ECO:0000256" key="2">
    <source>
        <dbReference type="SAM" id="Phobius"/>
    </source>
</evidence>
<gene>
    <name evidence="3" type="ORF">EW146_g4363</name>
</gene>
<keyword evidence="4" id="KW-1185">Reference proteome</keyword>
<dbReference type="EMBL" id="SGPL01000167">
    <property type="protein sequence ID" value="THH16252.1"/>
    <property type="molecule type" value="Genomic_DNA"/>
</dbReference>
<keyword evidence="2" id="KW-1133">Transmembrane helix</keyword>
<dbReference type="Proteomes" id="UP000310158">
    <property type="component" value="Unassembled WGS sequence"/>
</dbReference>
<comment type="caution">
    <text evidence="3">The sequence shown here is derived from an EMBL/GenBank/DDBJ whole genome shotgun (WGS) entry which is preliminary data.</text>
</comment>
<feature type="transmembrane region" description="Helical" evidence="2">
    <location>
        <begin position="12"/>
        <end position="36"/>
    </location>
</feature>
<proteinExistence type="predicted"/>
<accession>A0A4S4LUY4</accession>
<reference evidence="3 4" key="1">
    <citation type="submission" date="2019-02" db="EMBL/GenBank/DDBJ databases">
        <title>Genome sequencing of the rare red list fungi Bondarzewia mesenterica.</title>
        <authorList>
            <person name="Buettner E."/>
            <person name="Kellner H."/>
        </authorList>
    </citation>
    <scope>NUCLEOTIDE SEQUENCE [LARGE SCALE GENOMIC DNA]</scope>
    <source>
        <strain evidence="3 4">DSM 108281</strain>
    </source>
</reference>
<feature type="transmembrane region" description="Helical" evidence="2">
    <location>
        <begin position="56"/>
        <end position="77"/>
    </location>
</feature>
<organism evidence="3 4">
    <name type="scientific">Bondarzewia mesenterica</name>
    <dbReference type="NCBI Taxonomy" id="1095465"/>
    <lineage>
        <taxon>Eukaryota</taxon>
        <taxon>Fungi</taxon>
        <taxon>Dikarya</taxon>
        <taxon>Basidiomycota</taxon>
        <taxon>Agaricomycotina</taxon>
        <taxon>Agaricomycetes</taxon>
        <taxon>Russulales</taxon>
        <taxon>Bondarzewiaceae</taxon>
        <taxon>Bondarzewia</taxon>
    </lineage>
</organism>
<dbReference type="OrthoDB" id="3239304at2759"/>
<evidence type="ECO:0000313" key="4">
    <source>
        <dbReference type="Proteomes" id="UP000310158"/>
    </source>
</evidence>
<sequence>MAAHHFCCCFPLRLGAFLISLFQFLIAGLAAAALWYGLGHWPTASDVGSKLKGATIGAGVYYTIFALAAFIGFIGTIRRSAKMLSTYSYWLGWALGIQIGLDAFLLYAYFSTPKDELIKDCINNSTDQNIINSCNRTFNAGKGAIIAGVALGLLVQIWVVYIVSSYGKKLENEHAWTATVPLDTGYKYAAAGRSSTEALTAPNYQYPYADGSHSFGNNSSAPYDPPAPHARYTSNV</sequence>
<evidence type="ECO:0008006" key="5">
    <source>
        <dbReference type="Google" id="ProtNLM"/>
    </source>
</evidence>
<keyword evidence="2" id="KW-0472">Membrane</keyword>
<evidence type="ECO:0000256" key="1">
    <source>
        <dbReference type="SAM" id="MobiDB-lite"/>
    </source>
</evidence>
<protein>
    <recommendedName>
        <fullName evidence="5">MARVEL domain-containing protein</fullName>
    </recommendedName>
</protein>